<keyword evidence="1" id="KW-0812">Transmembrane</keyword>
<feature type="transmembrane region" description="Helical" evidence="1">
    <location>
        <begin position="56"/>
        <end position="79"/>
    </location>
</feature>
<dbReference type="EMBL" id="CP029822">
    <property type="protein sequence ID" value="AZS51303.1"/>
    <property type="molecule type" value="Genomic_DNA"/>
</dbReference>
<feature type="transmembrane region" description="Helical" evidence="1">
    <location>
        <begin position="91"/>
        <end position="107"/>
    </location>
</feature>
<evidence type="ECO:0000256" key="1">
    <source>
        <dbReference type="SAM" id="Phobius"/>
    </source>
</evidence>
<proteinExistence type="predicted"/>
<keyword evidence="1" id="KW-0472">Membrane</keyword>
<dbReference type="Proteomes" id="UP000273143">
    <property type="component" value="Chromosome"/>
</dbReference>
<name>A0A3Q9JMY7_9GAMM</name>
<keyword evidence="3" id="KW-1185">Reference proteome</keyword>
<feature type="transmembrane region" description="Helical" evidence="1">
    <location>
        <begin position="157"/>
        <end position="182"/>
    </location>
</feature>
<organism evidence="2 3">
    <name type="scientific">Entomomonas moraniae</name>
    <dbReference type="NCBI Taxonomy" id="2213226"/>
    <lineage>
        <taxon>Bacteria</taxon>
        <taxon>Pseudomonadati</taxon>
        <taxon>Pseudomonadota</taxon>
        <taxon>Gammaproteobacteria</taxon>
        <taxon>Pseudomonadales</taxon>
        <taxon>Pseudomonadaceae</taxon>
        <taxon>Entomomonas</taxon>
    </lineage>
</organism>
<sequence length="184" mass="21143">MPVNYKKWLYPLVTKSIFLLVFVCLFNFLGGLQVFGGKLYILNRIEQFIYIPTLKHSIVEFVSSTLLYTLISSILITFLCTTITLNKLHKIVLLTNLLLTILFSLYVKDTYQLLLVSTGFILLLTYIGMIIPSIFVFKYYEVKNTKIISLSNVITSLLSIVIASVIIYFIFHNVLVALINYIHL</sequence>
<dbReference type="AlphaFoldDB" id="A0A3Q9JMY7"/>
<reference evidence="3" key="1">
    <citation type="submission" date="2018-06" db="EMBL/GenBank/DDBJ databases">
        <title>Complete genome of Pseudomonas insecticola strain QZS01.</title>
        <authorList>
            <person name="Wang J."/>
            <person name="Su Q."/>
        </authorList>
    </citation>
    <scope>NUCLEOTIDE SEQUENCE [LARGE SCALE GENOMIC DNA]</scope>
    <source>
        <strain evidence="3">QZS01</strain>
    </source>
</reference>
<evidence type="ECO:0000313" key="2">
    <source>
        <dbReference type="EMBL" id="AZS51303.1"/>
    </source>
</evidence>
<keyword evidence="1" id="KW-1133">Transmembrane helix</keyword>
<feature type="transmembrane region" description="Helical" evidence="1">
    <location>
        <begin position="113"/>
        <end position="137"/>
    </location>
</feature>
<gene>
    <name evidence="2" type="ORF">DM558_11195</name>
</gene>
<dbReference type="KEGG" id="emo:DM558_11195"/>
<feature type="transmembrane region" description="Helical" evidence="1">
    <location>
        <begin position="12"/>
        <end position="36"/>
    </location>
</feature>
<protein>
    <submittedName>
        <fullName evidence="2">Uncharacterized protein</fullName>
    </submittedName>
</protein>
<accession>A0A3Q9JMY7</accession>
<evidence type="ECO:0000313" key="3">
    <source>
        <dbReference type="Proteomes" id="UP000273143"/>
    </source>
</evidence>